<organism evidence="4 5">
    <name type="scientific">Paractinoplanes bogorensis</name>
    <dbReference type="NCBI Taxonomy" id="1610840"/>
    <lineage>
        <taxon>Bacteria</taxon>
        <taxon>Bacillati</taxon>
        <taxon>Actinomycetota</taxon>
        <taxon>Actinomycetes</taxon>
        <taxon>Micromonosporales</taxon>
        <taxon>Micromonosporaceae</taxon>
        <taxon>Paractinoplanes</taxon>
    </lineage>
</organism>
<keyword evidence="5" id="KW-1185">Reference proteome</keyword>
<dbReference type="EMBL" id="JAHKKG010000006">
    <property type="protein sequence ID" value="MBU2665974.1"/>
    <property type="molecule type" value="Genomic_DNA"/>
</dbReference>
<dbReference type="SUPFAM" id="SSF55729">
    <property type="entry name" value="Acyl-CoA N-acyltransferases (Nat)"/>
    <property type="match status" value="1"/>
</dbReference>
<feature type="signal peptide" evidence="2">
    <location>
        <begin position="1"/>
        <end position="19"/>
    </location>
</feature>
<comment type="caution">
    <text evidence="4">The sequence shown here is derived from an EMBL/GenBank/DDBJ whole genome shotgun (WGS) entry which is preliminary data.</text>
</comment>
<feature type="chain" id="PRO_5046465096" evidence="2">
    <location>
        <begin position="20"/>
        <end position="172"/>
    </location>
</feature>
<evidence type="ECO:0000313" key="4">
    <source>
        <dbReference type="EMBL" id="MBU2665974.1"/>
    </source>
</evidence>
<keyword evidence="2" id="KW-0732">Signal</keyword>
<feature type="region of interest" description="Disordered" evidence="1">
    <location>
        <begin position="138"/>
        <end position="172"/>
    </location>
</feature>
<gene>
    <name evidence="4" type="ORF">KOI35_20895</name>
</gene>
<dbReference type="PROSITE" id="PS51186">
    <property type="entry name" value="GNAT"/>
    <property type="match status" value="1"/>
</dbReference>
<dbReference type="Pfam" id="PF00583">
    <property type="entry name" value="Acetyltransf_1"/>
    <property type="match status" value="1"/>
</dbReference>
<evidence type="ECO:0000256" key="2">
    <source>
        <dbReference type="SAM" id="SignalP"/>
    </source>
</evidence>
<protein>
    <submittedName>
        <fullName evidence="4">GNAT family N-acetyltransferase</fullName>
    </submittedName>
</protein>
<dbReference type="InterPro" id="IPR016181">
    <property type="entry name" value="Acyl_CoA_acyltransferase"/>
</dbReference>
<dbReference type="Proteomes" id="UP001519654">
    <property type="component" value="Unassembled WGS sequence"/>
</dbReference>
<accession>A0ABS5YTG3</accession>
<reference evidence="4 5" key="1">
    <citation type="submission" date="2021-06" db="EMBL/GenBank/DDBJ databases">
        <title>Actinoplanes lichenicola sp. nov., and Actinoplanes ovalisporus sp. nov., isolated from lichen in Thailand.</title>
        <authorList>
            <person name="Saeng-In P."/>
            <person name="Kanchanasin P."/>
            <person name="Yuki M."/>
            <person name="Kudo T."/>
            <person name="Ohkuma M."/>
            <person name="Phongsopitanun W."/>
            <person name="Tanasupawat S."/>
        </authorList>
    </citation>
    <scope>NUCLEOTIDE SEQUENCE [LARGE SCALE GENOMIC DNA]</scope>
    <source>
        <strain evidence="4 5">NBRC 110975</strain>
    </source>
</reference>
<evidence type="ECO:0000313" key="5">
    <source>
        <dbReference type="Proteomes" id="UP001519654"/>
    </source>
</evidence>
<dbReference type="InterPro" id="IPR000182">
    <property type="entry name" value="GNAT_dom"/>
</dbReference>
<proteinExistence type="predicted"/>
<evidence type="ECO:0000259" key="3">
    <source>
        <dbReference type="PROSITE" id="PS51186"/>
    </source>
</evidence>
<feature type="region of interest" description="Disordered" evidence="1">
    <location>
        <begin position="31"/>
        <end position="50"/>
    </location>
</feature>
<name>A0ABS5YTG3_9ACTN</name>
<evidence type="ECO:0000256" key="1">
    <source>
        <dbReference type="SAM" id="MobiDB-lite"/>
    </source>
</evidence>
<dbReference type="CDD" id="cd04301">
    <property type="entry name" value="NAT_SF"/>
    <property type="match status" value="1"/>
</dbReference>
<dbReference type="Gene3D" id="3.40.630.30">
    <property type="match status" value="1"/>
</dbReference>
<feature type="domain" description="N-acetyltransferase" evidence="3">
    <location>
        <begin position="1"/>
        <end position="159"/>
    </location>
</feature>
<sequence length="172" mass="17801">MAYWSACLGAAPAVPAQLAADSGPATVPAQLAAESSGPADAPARPDERPAGSATILAEQGDRLVGFVHVVFDHDPTWGSLVDNLHVAGDRKRTGLGTRLLGRAAALTTGGIYLWVLEQNSAAQQFYVRLGAVRVETATASAPGGDPANLNGTPRKHRMAWPDATRLAPARSS</sequence>